<evidence type="ECO:0000256" key="7">
    <source>
        <dbReference type="PROSITE-ProRule" id="PRU00042"/>
    </source>
</evidence>
<keyword evidence="2" id="KW-0449">Lipoprotein</keyword>
<dbReference type="GO" id="GO:0008270">
    <property type="term" value="F:zinc ion binding"/>
    <property type="evidence" value="ECO:0007669"/>
    <property type="project" value="UniProtKB-KW"/>
</dbReference>
<evidence type="ECO:0000256" key="3">
    <source>
        <dbReference type="ARBA" id="ARBA00022741"/>
    </source>
</evidence>
<dbReference type="PROSITE" id="PS00028">
    <property type="entry name" value="ZINC_FINGER_C2H2_1"/>
    <property type="match status" value="1"/>
</dbReference>
<dbReference type="Gene3D" id="3.30.160.60">
    <property type="entry name" value="Classic Zinc Finger"/>
    <property type="match status" value="1"/>
</dbReference>
<evidence type="ECO:0000313" key="12">
    <source>
        <dbReference type="WBParaSite" id="HPLM_0000624101-mRNA-1"/>
    </source>
</evidence>
<dbReference type="InterPro" id="IPR044612">
    <property type="entry name" value="ARL2/3"/>
</dbReference>
<dbReference type="PROSITE" id="PS51419">
    <property type="entry name" value="RAB"/>
    <property type="match status" value="1"/>
</dbReference>
<feature type="binding site" evidence="5">
    <location>
        <begin position="142"/>
        <end position="149"/>
    </location>
    <ligand>
        <name>GTP</name>
        <dbReference type="ChEBI" id="CHEBI:37565"/>
    </ligand>
</feature>
<dbReference type="OrthoDB" id="2011769at2759"/>
<dbReference type="InterPro" id="IPR027417">
    <property type="entry name" value="P-loop_NTPase"/>
</dbReference>
<keyword evidence="3 5" id="KW-0547">Nucleotide-binding</keyword>
<dbReference type="SMART" id="SM00355">
    <property type="entry name" value="ZnF_C2H2"/>
    <property type="match status" value="1"/>
</dbReference>
<dbReference type="GO" id="GO:0005525">
    <property type="term" value="F:GTP binding"/>
    <property type="evidence" value="ECO:0007669"/>
    <property type="project" value="UniProtKB-KW"/>
</dbReference>
<evidence type="ECO:0000256" key="2">
    <source>
        <dbReference type="ARBA" id="ARBA00022707"/>
    </source>
</evidence>
<dbReference type="NCBIfam" id="TIGR00231">
    <property type="entry name" value="small_GTP"/>
    <property type="match status" value="1"/>
</dbReference>
<accession>A0A158QLD2</accession>
<reference evidence="10 11" key="2">
    <citation type="submission" date="2018-11" db="EMBL/GenBank/DDBJ databases">
        <authorList>
            <consortium name="Pathogen Informatics"/>
        </authorList>
    </citation>
    <scope>NUCLEOTIDE SEQUENCE [LARGE SCALE GENOMIC DNA]</scope>
    <source>
        <strain evidence="10 11">MHpl1</strain>
    </source>
</reference>
<dbReference type="Pfam" id="PF00025">
    <property type="entry name" value="Arf"/>
    <property type="match status" value="1"/>
</dbReference>
<keyword evidence="2" id="KW-0519">Myristate</keyword>
<feature type="binding site" evidence="6">
    <location>
        <position position="149"/>
    </location>
    <ligand>
        <name>Mg(2+)</name>
        <dbReference type="ChEBI" id="CHEBI:18420"/>
    </ligand>
</feature>
<dbReference type="InterPro" id="IPR006689">
    <property type="entry name" value="Small_GTPase_ARF/SAR"/>
</dbReference>
<dbReference type="SUPFAM" id="SSF52540">
    <property type="entry name" value="P-loop containing nucleoside triphosphate hydrolases"/>
    <property type="match status" value="1"/>
</dbReference>
<evidence type="ECO:0000256" key="1">
    <source>
        <dbReference type="ARBA" id="ARBA00010290"/>
    </source>
</evidence>
<dbReference type="Proteomes" id="UP000268014">
    <property type="component" value="Unassembled WGS sequence"/>
</dbReference>
<dbReference type="Gene3D" id="3.40.50.300">
    <property type="entry name" value="P-loop containing nucleotide triphosphate hydrolases"/>
    <property type="match status" value="1"/>
</dbReference>
<feature type="domain" description="C2H2-type" evidence="9">
    <location>
        <begin position="396"/>
        <end position="424"/>
    </location>
</feature>
<protein>
    <submittedName>
        <fullName evidence="12">C2H2-type domain-containing protein</fullName>
    </submittedName>
</protein>
<reference evidence="12" key="1">
    <citation type="submission" date="2016-04" db="UniProtKB">
        <authorList>
            <consortium name="WormBaseParasite"/>
        </authorList>
    </citation>
    <scope>IDENTIFICATION</scope>
</reference>
<evidence type="ECO:0000256" key="5">
    <source>
        <dbReference type="PIRSR" id="PIRSR606689-1"/>
    </source>
</evidence>
<evidence type="ECO:0000256" key="6">
    <source>
        <dbReference type="PIRSR" id="PIRSR606689-2"/>
    </source>
</evidence>
<name>A0A158QLD2_HAEPC</name>
<gene>
    <name evidence="10" type="ORF">HPLM_LOCUS6233</name>
</gene>
<organism evidence="12">
    <name type="scientific">Haemonchus placei</name>
    <name type="common">Barber's pole worm</name>
    <dbReference type="NCBI Taxonomy" id="6290"/>
    <lineage>
        <taxon>Eukaryota</taxon>
        <taxon>Metazoa</taxon>
        <taxon>Ecdysozoa</taxon>
        <taxon>Nematoda</taxon>
        <taxon>Chromadorea</taxon>
        <taxon>Rhabditida</taxon>
        <taxon>Rhabditina</taxon>
        <taxon>Rhabditomorpha</taxon>
        <taxon>Strongyloidea</taxon>
        <taxon>Trichostrongylidae</taxon>
        <taxon>Haemonchus</taxon>
    </lineage>
</organism>
<dbReference type="InterPro" id="IPR005225">
    <property type="entry name" value="Small_GTP-bd"/>
</dbReference>
<keyword evidence="7" id="KW-0863">Zinc-finger</keyword>
<feature type="coiled-coil region" evidence="8">
    <location>
        <begin position="360"/>
        <end position="387"/>
    </location>
</feature>
<dbReference type="EMBL" id="UZAF01016463">
    <property type="protein sequence ID" value="VDO28374.1"/>
    <property type="molecule type" value="Genomic_DNA"/>
</dbReference>
<keyword evidence="6" id="KW-0460">Magnesium</keyword>
<evidence type="ECO:0000259" key="9">
    <source>
        <dbReference type="PROSITE" id="PS50157"/>
    </source>
</evidence>
<dbReference type="PROSITE" id="PS50157">
    <property type="entry name" value="ZINC_FINGER_C2H2_2"/>
    <property type="match status" value="1"/>
</dbReference>
<keyword evidence="7" id="KW-0862">Zinc</keyword>
<feature type="binding site" evidence="6">
    <location>
        <position position="167"/>
    </location>
    <ligand>
        <name>Mg(2+)</name>
        <dbReference type="ChEBI" id="CHEBI:18420"/>
    </ligand>
</feature>
<evidence type="ECO:0000313" key="11">
    <source>
        <dbReference type="Proteomes" id="UP000268014"/>
    </source>
</evidence>
<dbReference type="SMART" id="SM00178">
    <property type="entry name" value="SAR"/>
    <property type="match status" value="1"/>
</dbReference>
<feature type="binding site" evidence="5">
    <location>
        <position position="189"/>
    </location>
    <ligand>
        <name>GTP</name>
        <dbReference type="ChEBI" id="CHEBI:37565"/>
    </ligand>
</feature>
<dbReference type="AlphaFoldDB" id="A0A158QLD2"/>
<dbReference type="PANTHER" id="PTHR45697">
    <property type="entry name" value="ADP-RIBOSYLATION FACTOR-LIKE PROTEIN 2-RELATED"/>
    <property type="match status" value="1"/>
</dbReference>
<sequence>MYKKLLIFNNDSVLTGLYVRAHFNRLRDALNCDEETALNTLSSHVNARVAALNLQIEQMDNASNRVLFLSSTSSELQRSLVLDRTQLVERKNDLLALAESAKADVVRSPEESLLSNLIPYSISRSNRLHLGHYEDARVVLLGLEGAGKTTLLRALMKAPHVPDISPTNGFTVDSIHYKNFRLHLWDVSGLNRSRSVWKHYHSNAQAIIFVVDSSAPERFPDVIRAVEEVVEDSHADSCQFLLVVNRKTGTMGLHGNGFSARGVVYAARGSYSAARMSGCSSMSGEMSSKGVISDPPVPNWELIDEVSITLLESGLARFSTLQAVLPTMLSFEANSDEASQRSRKLLRIFQLQTEYLLKSQNQLVQQIQKLKSELLSKKKEVKRLKAAVFSEDTPLFKCTSCGKVFVNQEFLASHLKRRHNDEKMEATTP</sequence>
<keyword evidence="11" id="KW-1185">Reference proteome</keyword>
<keyword evidence="4 5" id="KW-0342">GTP-binding</keyword>
<comment type="similarity">
    <text evidence="1">Belongs to the small GTPase superfamily. Arf family.</text>
</comment>
<proteinExistence type="inferred from homology"/>
<evidence type="ECO:0000256" key="4">
    <source>
        <dbReference type="ARBA" id="ARBA00023134"/>
    </source>
</evidence>
<evidence type="ECO:0000256" key="8">
    <source>
        <dbReference type="SAM" id="Coils"/>
    </source>
</evidence>
<keyword evidence="6" id="KW-0479">Metal-binding</keyword>
<dbReference type="GO" id="GO:0003924">
    <property type="term" value="F:GTPase activity"/>
    <property type="evidence" value="ECO:0007669"/>
    <property type="project" value="InterPro"/>
</dbReference>
<evidence type="ECO:0000313" key="10">
    <source>
        <dbReference type="EMBL" id="VDO28374.1"/>
    </source>
</evidence>
<dbReference type="STRING" id="6290.A0A158QLD2"/>
<dbReference type="WBParaSite" id="HPLM_0000624101-mRNA-1">
    <property type="protein sequence ID" value="HPLM_0000624101-mRNA-1"/>
    <property type="gene ID" value="HPLM_0000624101"/>
</dbReference>
<dbReference type="InterPro" id="IPR013087">
    <property type="entry name" value="Znf_C2H2_type"/>
</dbReference>
<dbReference type="PRINTS" id="PR00328">
    <property type="entry name" value="SAR1GTPBP"/>
</dbReference>
<dbReference type="PROSITE" id="PS51417">
    <property type="entry name" value="ARF"/>
    <property type="match status" value="1"/>
</dbReference>
<dbReference type="SMART" id="SM00177">
    <property type="entry name" value="ARF"/>
    <property type="match status" value="1"/>
</dbReference>
<keyword evidence="8" id="KW-0175">Coiled coil</keyword>